<dbReference type="UniPathway" id="UPA00557">
    <property type="reaction ID" value="UER00614"/>
</dbReference>
<keyword evidence="10" id="KW-0548">Nucleotidyltransferase</keyword>
<comment type="pathway">
    <text evidence="3">Phospholipid metabolism; CDP-diacylglycerol biosynthesis; CDP-diacylglycerol from sn-glycerol 3-phosphate: step 3/3.</text>
</comment>
<dbReference type="PANTHER" id="PTHR13619:SF0">
    <property type="entry name" value="PHOSPHATIDATE CYTIDYLYLTRANSFERASE, MITOCHONDRIAL"/>
    <property type="match status" value="1"/>
</dbReference>
<dbReference type="STRING" id="869754.A0A1A0HIV2"/>
<keyword evidence="20" id="KW-1185">Reference proteome</keyword>
<keyword evidence="14" id="KW-0496">Mitochondrion</keyword>
<keyword evidence="8" id="KW-0444">Lipid biosynthesis</keyword>
<name>A0A1A0HIV2_9ASCO</name>
<evidence type="ECO:0000256" key="11">
    <source>
        <dbReference type="ARBA" id="ARBA00022792"/>
    </source>
</evidence>
<comment type="caution">
    <text evidence="19">The sequence shown here is derived from an EMBL/GenBank/DDBJ whole genome shotgun (WGS) entry which is preliminary data.</text>
</comment>
<accession>A0A1A0HIV2</accession>
<evidence type="ECO:0000256" key="15">
    <source>
        <dbReference type="ARBA" id="ARBA00023136"/>
    </source>
</evidence>
<keyword evidence="13" id="KW-0443">Lipid metabolism</keyword>
<dbReference type="Pfam" id="PF09139">
    <property type="entry name" value="Tam41_Mmp37"/>
    <property type="match status" value="1"/>
</dbReference>
<evidence type="ECO:0000256" key="10">
    <source>
        <dbReference type="ARBA" id="ARBA00022695"/>
    </source>
</evidence>
<dbReference type="GeneID" id="30031576"/>
<sequence>MKLCPINSVNKRSELSSVQEQFRNPGLSYSFGYGLGVFQQAGYNAASNPQLDVIHIVDDPVRFHRLNAAKFPKHYSSLIKLPDSAIQWIQDCGAGVYFNPYVSMTNDCDEKLVLKYGVVSNRSALMDLRDWTSLYIAGRLQKPVEHVFSVNDELKRANEYNLESAFNLSLLMLLRRCGSSLFSAIQLFEQIALISYMGDPRMLIGGENPNKVKNIVSKQLPFFEQLYSKAFDNAISKGYMKRQGGDYDLKMKPRSAAEILASLPKNFKWRFLNSYRNKYGKLLTQDKVMLDYLEGNTSIESLDSILLSHHASSLYLNEALSDSTSKRVLLSTILNIIAFPALTQSVKGILTAGLGKSVRYAWEKKLKSMSPRTE</sequence>
<dbReference type="RefSeq" id="XP_018714421.1">
    <property type="nucleotide sequence ID" value="XM_018858600.1"/>
</dbReference>
<protein>
    <recommendedName>
        <fullName evidence="7">Phosphatidate cytidylyltransferase, mitochondrial</fullName>
        <ecNumber evidence="6">2.7.7.41</ecNumber>
    </recommendedName>
    <alternativeName>
        <fullName evidence="18">CDP-diacylglycerol synthase</fullName>
    </alternativeName>
</protein>
<keyword evidence="17" id="KW-1208">Phospholipid metabolism</keyword>
<keyword evidence="15" id="KW-0472">Membrane</keyword>
<dbReference type="GO" id="GO:0016024">
    <property type="term" value="P:CDP-diacylglycerol biosynthetic process"/>
    <property type="evidence" value="ECO:0007669"/>
    <property type="project" value="UniProtKB-UniPathway"/>
</dbReference>
<evidence type="ECO:0000256" key="9">
    <source>
        <dbReference type="ARBA" id="ARBA00022679"/>
    </source>
</evidence>
<dbReference type="EMBL" id="LXTC01000001">
    <property type="protein sequence ID" value="OBA23940.1"/>
    <property type="molecule type" value="Genomic_DNA"/>
</dbReference>
<comment type="similarity">
    <text evidence="5">Belongs to the TAM41 family.</text>
</comment>
<dbReference type="InterPro" id="IPR015222">
    <property type="entry name" value="Tam41"/>
</dbReference>
<evidence type="ECO:0000256" key="1">
    <source>
        <dbReference type="ARBA" id="ARBA00001946"/>
    </source>
</evidence>
<evidence type="ECO:0000313" key="20">
    <source>
        <dbReference type="Proteomes" id="UP000092555"/>
    </source>
</evidence>
<dbReference type="GO" id="GO:0032049">
    <property type="term" value="P:cardiolipin biosynthetic process"/>
    <property type="evidence" value="ECO:0007669"/>
    <property type="project" value="InterPro"/>
</dbReference>
<keyword evidence="11" id="KW-0999">Mitochondrion inner membrane</keyword>
<evidence type="ECO:0000256" key="17">
    <source>
        <dbReference type="ARBA" id="ARBA00023264"/>
    </source>
</evidence>
<evidence type="ECO:0000256" key="3">
    <source>
        <dbReference type="ARBA" id="ARBA00005119"/>
    </source>
</evidence>
<dbReference type="PANTHER" id="PTHR13619">
    <property type="entry name" value="PHOSPHATIDATE CYTIDYLYLTRANSFERASE, MITOCHONDRIAL"/>
    <property type="match status" value="1"/>
</dbReference>
<evidence type="ECO:0000256" key="6">
    <source>
        <dbReference type="ARBA" id="ARBA00012487"/>
    </source>
</evidence>
<evidence type="ECO:0000256" key="13">
    <source>
        <dbReference type="ARBA" id="ARBA00023098"/>
    </source>
</evidence>
<dbReference type="Proteomes" id="UP000092555">
    <property type="component" value="Unassembled WGS sequence"/>
</dbReference>
<dbReference type="GO" id="GO:0004605">
    <property type="term" value="F:phosphatidate cytidylyltransferase activity"/>
    <property type="evidence" value="ECO:0007669"/>
    <property type="project" value="UniProtKB-EC"/>
</dbReference>
<dbReference type="PIRSF" id="PIRSF028840">
    <property type="entry name" value="Mmp37"/>
    <property type="match status" value="1"/>
</dbReference>
<evidence type="ECO:0000256" key="12">
    <source>
        <dbReference type="ARBA" id="ARBA00022842"/>
    </source>
</evidence>
<evidence type="ECO:0000313" key="19">
    <source>
        <dbReference type="EMBL" id="OBA23940.1"/>
    </source>
</evidence>
<reference evidence="19 20" key="1">
    <citation type="submission" date="2016-05" db="EMBL/GenBank/DDBJ databases">
        <title>Comparative genomics of biotechnologically important yeasts.</title>
        <authorList>
            <consortium name="DOE Joint Genome Institute"/>
            <person name="Riley R."/>
            <person name="Haridas S."/>
            <person name="Wolfe K.H."/>
            <person name="Lopes M.R."/>
            <person name="Hittinger C.T."/>
            <person name="Goker M."/>
            <person name="Salamov A."/>
            <person name="Wisecaver J."/>
            <person name="Long T.M."/>
            <person name="Aerts A.L."/>
            <person name="Barry K."/>
            <person name="Choi C."/>
            <person name="Clum A."/>
            <person name="Coughlan A.Y."/>
            <person name="Deshpande S."/>
            <person name="Douglass A.P."/>
            <person name="Hanson S.J."/>
            <person name="Klenk H.-P."/>
            <person name="LaButti K."/>
            <person name="Lapidus A."/>
            <person name="Lindquist E."/>
            <person name="Lipzen A."/>
            <person name="Meier-kolthoff J.P."/>
            <person name="Ohm R.A."/>
            <person name="Otillar R.P."/>
            <person name="Pangilinan J."/>
            <person name="Peng Y."/>
            <person name="Rokas A."/>
            <person name="Rosa C.A."/>
            <person name="Scheuner C."/>
            <person name="Sibirny A.A."/>
            <person name="Slot J.C."/>
            <person name="Stielow J.B."/>
            <person name="Sun H."/>
            <person name="Kurtzman C.P."/>
            <person name="Blackwell M."/>
            <person name="Grigoriev I.V."/>
            <person name="Jeffries T.W."/>
        </authorList>
    </citation>
    <scope>NUCLEOTIDE SEQUENCE [LARGE SCALE GENOMIC DNA]</scope>
    <source>
        <strain evidence="19 20">NRRL YB-4993</strain>
    </source>
</reference>
<keyword evidence="16" id="KW-0594">Phospholipid biosynthesis</keyword>
<comment type="subcellular location">
    <subcellularLocation>
        <location evidence="2">Mitochondrion inner membrane</location>
        <topology evidence="2">Peripheral membrane protein</topology>
        <orientation evidence="2">Matrix side</orientation>
    </subcellularLocation>
</comment>
<evidence type="ECO:0000256" key="2">
    <source>
        <dbReference type="ARBA" id="ARBA00004443"/>
    </source>
</evidence>
<proteinExistence type="inferred from homology"/>
<comment type="cofactor">
    <cofactor evidence="1">
        <name>Mg(2+)</name>
        <dbReference type="ChEBI" id="CHEBI:18420"/>
    </cofactor>
</comment>
<dbReference type="EC" id="2.7.7.41" evidence="6"/>
<evidence type="ECO:0000256" key="8">
    <source>
        <dbReference type="ARBA" id="ARBA00022516"/>
    </source>
</evidence>
<evidence type="ECO:0000256" key="7">
    <source>
        <dbReference type="ARBA" id="ARBA00018337"/>
    </source>
</evidence>
<organism evidence="19 20">
    <name type="scientific">Metschnikowia bicuspidata var. bicuspidata NRRL YB-4993</name>
    <dbReference type="NCBI Taxonomy" id="869754"/>
    <lineage>
        <taxon>Eukaryota</taxon>
        <taxon>Fungi</taxon>
        <taxon>Dikarya</taxon>
        <taxon>Ascomycota</taxon>
        <taxon>Saccharomycotina</taxon>
        <taxon>Pichiomycetes</taxon>
        <taxon>Metschnikowiaceae</taxon>
        <taxon>Metschnikowia</taxon>
    </lineage>
</organism>
<dbReference type="OrthoDB" id="341477at2759"/>
<dbReference type="GO" id="GO:0005743">
    <property type="term" value="C:mitochondrial inner membrane"/>
    <property type="evidence" value="ECO:0007669"/>
    <property type="project" value="UniProtKB-SubCell"/>
</dbReference>
<evidence type="ECO:0000256" key="18">
    <source>
        <dbReference type="ARBA" id="ARBA00029893"/>
    </source>
</evidence>
<evidence type="ECO:0000256" key="16">
    <source>
        <dbReference type="ARBA" id="ARBA00023209"/>
    </source>
</evidence>
<dbReference type="AlphaFoldDB" id="A0A1A0HIV2"/>
<evidence type="ECO:0000256" key="5">
    <source>
        <dbReference type="ARBA" id="ARBA00005458"/>
    </source>
</evidence>
<evidence type="ECO:0000256" key="14">
    <source>
        <dbReference type="ARBA" id="ARBA00023128"/>
    </source>
</evidence>
<keyword evidence="9" id="KW-0808">Transferase</keyword>
<comment type="pathway">
    <text evidence="4">Lipid metabolism.</text>
</comment>
<evidence type="ECO:0000256" key="4">
    <source>
        <dbReference type="ARBA" id="ARBA00005189"/>
    </source>
</evidence>
<gene>
    <name evidence="19" type="ORF">METBIDRAFT_76854</name>
</gene>
<keyword evidence="12" id="KW-0460">Magnesium</keyword>